<dbReference type="PANTHER" id="PTHR47473:SF1">
    <property type="entry name" value="METHYLTRANSFERASE DOMAIN-CONTAINING PROTEIN"/>
    <property type="match status" value="1"/>
</dbReference>
<dbReference type="InterPro" id="IPR021829">
    <property type="entry name" value="DUF3419"/>
</dbReference>
<keyword evidence="3" id="KW-1185">Reference proteome</keyword>
<dbReference type="AlphaFoldDB" id="A0A163BT64"/>
<dbReference type="InterPro" id="IPR036291">
    <property type="entry name" value="NAD(P)-bd_dom_sf"/>
</dbReference>
<dbReference type="EMBL" id="JYNV01000230">
    <property type="protein sequence ID" value="KZM21966.1"/>
    <property type="molecule type" value="Genomic_DNA"/>
</dbReference>
<dbReference type="Pfam" id="PF08240">
    <property type="entry name" value="ADH_N"/>
    <property type="match status" value="1"/>
</dbReference>
<dbReference type="Pfam" id="PF13489">
    <property type="entry name" value="Methyltransf_23"/>
    <property type="match status" value="1"/>
</dbReference>
<dbReference type="SUPFAM" id="SSF51735">
    <property type="entry name" value="NAD(P)-binding Rossmann-fold domains"/>
    <property type="match status" value="1"/>
</dbReference>
<evidence type="ECO:0000313" key="2">
    <source>
        <dbReference type="EMBL" id="KZM21966.1"/>
    </source>
</evidence>
<protein>
    <recommendedName>
        <fullName evidence="1">Alcohol dehydrogenase-like N-terminal domain-containing protein</fullName>
    </recommendedName>
</protein>
<comment type="caution">
    <text evidence="2">The sequence shown here is derived from an EMBL/GenBank/DDBJ whole genome shotgun (WGS) entry which is preliminary data.</text>
</comment>
<sequence length="1148" mass="127798">MTSTTSSGPVTRIVLSRFHPHVIAARKADRASAFLTLYAPRPELVFDRKTMNAMLRLSVRPFGAAGFCHTDNQVYEGVYQSKLHVTPSHKPVGTVVALGDRASKSWKIGQRVGMLNLRHAYNDCHGCSNYREGDLPNMRLCENKEMAGIQDGGAFVEYIVADADSSTLLLEGLSFEQAAPMMCAGATVWGGISKLGLSKDLPVAVIGTGGLGQLAIQFLKALRHPTVAIDNREEGQDLTRKVGPEALRADKVVDYNAKDAAEQVIKFGGDAGGVAGVVVCVCIPLGLPPDGFKFGAFDLVFKELAVCGSLVATKPLTDEMMNIVEKHSIRSHITTIDFKDVPKLPDMYMDKHLKGRLVLKMWAAESFYKAQASVYDATRVRLLRGREDMLGLVAAQLKHRAEAGLISQRPVWVDIGGGTGWNVEQMNSFISVPEIFRAVYIVDLSPSLCEMARKRFARLGWKNVKVICQDARAFRLHEHEAQAYERKEYKVKGHNVRDLDENADAGGAELVTMSYALSMIPEFYPVIDSIESLLSPNGVAGVVDFYVQNQIDFRGRNYIGGAIDRHCIWLSRVFWRTWFEIDRVNLEAARRDYLEYRFGTVLSINARNNFFCTGIKLPYYIWVGCPKDSGASTKKLAEIDAAATESPYLSALDLQTGATQTDIEIHSKAYESAIVNLQSSLPLPATWYQNHHWRIHYDSTLLKHARFNNSYIYAFTWEDDVADHRILKPSANDVILAIGSAGDNILSFCLANPRRVHAVDLNPSQNHLLELKVASLTALGYQDVWKLFGEGKHGDFKNILIQKLSPHLSSEAFQFWLHNGPSVFSSSSKGLYYSGGSGNALAMGGWLFRLLGMSSDVKKLCAAQTLNEQREIWQRSIKTVLHSKILTYCILGNEKWLWKALGVPPAQRAVIEADFIKTADFSETKTAKKNAGEEYMAFHEEPSDEALKSSSGNAIYEYVLNTFEPVINTTLLSTQNHYYLLTLLGHYTPSSHPTYLSPKSHVKLSKPNAFNGLRIHTDEISEVIARMRPSTLTIVVVMDSMDWFPPTGQQAVKQIRALNKALKVKGRVMLRSAGLEPWYLKVFGENGFSCKRVAVRVPGSCIDRVNMYASTWICTKEVGLEQEDIKTRTRQTSLAELELEAPAMHVDE</sequence>
<dbReference type="InterPro" id="IPR029063">
    <property type="entry name" value="SAM-dependent_MTases_sf"/>
</dbReference>
<evidence type="ECO:0000313" key="3">
    <source>
        <dbReference type="Proteomes" id="UP000076837"/>
    </source>
</evidence>
<dbReference type="InterPro" id="IPR011032">
    <property type="entry name" value="GroES-like_sf"/>
</dbReference>
<dbReference type="CDD" id="cd02440">
    <property type="entry name" value="AdoMet_MTases"/>
    <property type="match status" value="1"/>
</dbReference>
<dbReference type="SUPFAM" id="SSF53335">
    <property type="entry name" value="S-adenosyl-L-methionine-dependent methyltransferases"/>
    <property type="match status" value="1"/>
</dbReference>
<proteinExistence type="predicted"/>
<evidence type="ECO:0000259" key="1">
    <source>
        <dbReference type="Pfam" id="PF08240"/>
    </source>
</evidence>
<dbReference type="SUPFAM" id="SSF50129">
    <property type="entry name" value="GroES-like"/>
    <property type="match status" value="1"/>
</dbReference>
<name>A0A163BT64_DIDRA</name>
<accession>A0A163BT64</accession>
<dbReference type="Proteomes" id="UP000076837">
    <property type="component" value="Unassembled WGS sequence"/>
</dbReference>
<dbReference type="Pfam" id="PF11899">
    <property type="entry name" value="DUF3419"/>
    <property type="match status" value="1"/>
</dbReference>
<gene>
    <name evidence="2" type="ORF">ST47_g6892</name>
</gene>
<dbReference type="Gene3D" id="3.90.180.10">
    <property type="entry name" value="Medium-chain alcohol dehydrogenases, catalytic domain"/>
    <property type="match status" value="1"/>
</dbReference>
<dbReference type="InterPro" id="IPR013154">
    <property type="entry name" value="ADH-like_N"/>
</dbReference>
<organism evidence="2 3">
    <name type="scientific">Didymella rabiei</name>
    <name type="common">Chickpea ascochyta blight fungus</name>
    <name type="synonym">Mycosphaerella rabiei</name>
    <dbReference type="NCBI Taxonomy" id="5454"/>
    <lineage>
        <taxon>Eukaryota</taxon>
        <taxon>Fungi</taxon>
        <taxon>Dikarya</taxon>
        <taxon>Ascomycota</taxon>
        <taxon>Pezizomycotina</taxon>
        <taxon>Dothideomycetes</taxon>
        <taxon>Pleosporomycetidae</taxon>
        <taxon>Pleosporales</taxon>
        <taxon>Pleosporineae</taxon>
        <taxon>Didymellaceae</taxon>
        <taxon>Ascochyta</taxon>
    </lineage>
</organism>
<dbReference type="PANTHER" id="PTHR47473">
    <property type="entry name" value="BTA1P"/>
    <property type="match status" value="1"/>
</dbReference>
<dbReference type="STRING" id="5454.A0A163BT64"/>
<dbReference type="Gene3D" id="3.40.50.150">
    <property type="entry name" value="Vaccinia Virus protein VP39"/>
    <property type="match status" value="1"/>
</dbReference>
<dbReference type="Gene3D" id="3.40.50.720">
    <property type="entry name" value="NAD(P)-binding Rossmann-like Domain"/>
    <property type="match status" value="1"/>
</dbReference>
<reference evidence="2 3" key="1">
    <citation type="journal article" date="2016" name="Sci. Rep.">
        <title>Draft genome sequencing and secretome analysis of fungal phytopathogen Ascochyta rabiei provides insight into the necrotrophic effector repertoire.</title>
        <authorList>
            <person name="Verma S."/>
            <person name="Gazara R.K."/>
            <person name="Nizam S."/>
            <person name="Parween S."/>
            <person name="Chattopadhyay D."/>
            <person name="Verma P.K."/>
        </authorList>
    </citation>
    <scope>NUCLEOTIDE SEQUENCE [LARGE SCALE GENOMIC DNA]</scope>
    <source>
        <strain evidence="2 3">ArDII</strain>
    </source>
</reference>
<feature type="domain" description="Alcohol dehydrogenase-like N-terminal" evidence="1">
    <location>
        <begin position="64"/>
        <end position="165"/>
    </location>
</feature>